<dbReference type="CDD" id="cd22980">
    <property type="entry name" value="DD_VEST1"/>
    <property type="match status" value="1"/>
</dbReference>
<dbReference type="SUPFAM" id="SSF47391">
    <property type="entry name" value="Dimerization-anchoring domain of cAMP-dependent PK regulatory subunit"/>
    <property type="match status" value="1"/>
</dbReference>
<feature type="region of interest" description="Disordered" evidence="2">
    <location>
        <begin position="614"/>
        <end position="637"/>
    </location>
</feature>
<accession>A0A673Y1Z8</accession>
<name>A0A673Y1Z8_SALTR</name>
<feature type="compositionally biased region" description="Low complexity" evidence="2">
    <location>
        <begin position="570"/>
        <end position="579"/>
    </location>
</feature>
<dbReference type="PANTHER" id="PTHR32000">
    <property type="entry name" value="SIMILAR TO HYPOTHETICAL PROTEIN"/>
    <property type="match status" value="1"/>
</dbReference>
<keyword evidence="1" id="KW-0175">Coiled coil</keyword>
<feature type="compositionally biased region" description="Low complexity" evidence="2">
    <location>
        <begin position="587"/>
        <end position="596"/>
    </location>
</feature>
<evidence type="ECO:0000256" key="2">
    <source>
        <dbReference type="SAM" id="MobiDB-lite"/>
    </source>
</evidence>
<feature type="compositionally biased region" description="Polar residues" evidence="2">
    <location>
        <begin position="248"/>
        <end position="258"/>
    </location>
</feature>
<dbReference type="InterPro" id="IPR040687">
    <property type="entry name" value="DUF5586"/>
</dbReference>
<proteinExistence type="predicted"/>
<evidence type="ECO:0000313" key="3">
    <source>
        <dbReference type="Ensembl" id="ENSSTUP00000028546.1"/>
    </source>
</evidence>
<feature type="coiled-coil region" evidence="1">
    <location>
        <begin position="403"/>
        <end position="430"/>
    </location>
</feature>
<dbReference type="PANTHER" id="PTHR32000:SF3">
    <property type="entry name" value="RIKEN CDNA A830018L16 GENE"/>
    <property type="match status" value="1"/>
</dbReference>
<keyword evidence="4" id="KW-1185">Reference proteome</keyword>
<feature type="compositionally biased region" description="Low complexity" evidence="2">
    <location>
        <begin position="345"/>
        <end position="354"/>
    </location>
</feature>
<dbReference type="Ensembl" id="ENSSTUT00000029874.1">
    <property type="protein sequence ID" value="ENSSTUP00000028546.1"/>
    <property type="gene ID" value="ENSSTUG00000012355.1"/>
</dbReference>
<feature type="region of interest" description="Disordered" evidence="2">
    <location>
        <begin position="66"/>
        <end position="119"/>
    </location>
</feature>
<dbReference type="Gene3D" id="1.20.890.10">
    <property type="entry name" value="cAMP-dependent protein kinase regulatory subunit, dimerization-anchoring domain"/>
    <property type="match status" value="1"/>
</dbReference>
<feature type="region of interest" description="Disordered" evidence="2">
    <location>
        <begin position="325"/>
        <end position="388"/>
    </location>
</feature>
<organism evidence="3 4">
    <name type="scientific">Salmo trutta</name>
    <name type="common">Brown trout</name>
    <dbReference type="NCBI Taxonomy" id="8032"/>
    <lineage>
        <taxon>Eukaryota</taxon>
        <taxon>Metazoa</taxon>
        <taxon>Chordata</taxon>
        <taxon>Craniata</taxon>
        <taxon>Vertebrata</taxon>
        <taxon>Euteleostomi</taxon>
        <taxon>Actinopterygii</taxon>
        <taxon>Neopterygii</taxon>
        <taxon>Teleostei</taxon>
        <taxon>Protacanthopterygii</taxon>
        <taxon>Salmoniformes</taxon>
        <taxon>Salmonidae</taxon>
        <taxon>Salmoninae</taxon>
        <taxon>Salmo</taxon>
    </lineage>
</organism>
<dbReference type="AlphaFoldDB" id="A0A673Y1Z8"/>
<feature type="region of interest" description="Disordered" evidence="2">
    <location>
        <begin position="248"/>
        <end position="267"/>
    </location>
</feature>
<feature type="compositionally biased region" description="Low complexity" evidence="2">
    <location>
        <begin position="451"/>
        <end position="466"/>
    </location>
</feature>
<evidence type="ECO:0000256" key="1">
    <source>
        <dbReference type="SAM" id="Coils"/>
    </source>
</evidence>
<reference evidence="3" key="1">
    <citation type="submission" date="2025-08" db="UniProtKB">
        <authorList>
            <consortium name="Ensembl"/>
        </authorList>
    </citation>
    <scope>IDENTIFICATION</scope>
</reference>
<dbReference type="GeneTree" id="ENSGT00390000005870"/>
<evidence type="ECO:0000313" key="4">
    <source>
        <dbReference type="Proteomes" id="UP000472277"/>
    </source>
</evidence>
<feature type="region of interest" description="Disordered" evidence="2">
    <location>
        <begin position="451"/>
        <end position="599"/>
    </location>
</feature>
<feature type="compositionally biased region" description="Polar residues" evidence="2">
    <location>
        <begin position="501"/>
        <end position="510"/>
    </location>
</feature>
<protein>
    <submittedName>
        <fullName evidence="3">Chromosome 8 open reading frame 34</fullName>
    </submittedName>
</protein>
<dbReference type="Proteomes" id="UP000472277">
    <property type="component" value="Chromosome 6"/>
</dbReference>
<gene>
    <name evidence="3" type="primary">c6h8orf34</name>
</gene>
<sequence>MASQQQSRIQSYLEKNKIGPLFEEMMTSLISETPDHPIPFLINHLQTKQGSPGKLHRTLSGSAALWAQSSAESKGRRDFRSNEKPWQIHPKKPKKSKSDLAVSNISPPSPESKSLPRSIEHPSWEWRESKDFDELNHILQESKKLGKALENLSRSIAASDELDQNLGGYNSVLRPRVVGEWVGREEEDPDPLAAEMLQPPVPRNKTEVWGRANNSPALSVKMEGKSKGLKQQQQHHKKLLAAMLSQDSFDSAHSSAPSLTEEEIEDEDDAMELLEDLDDLRMEGVTGLAPSGSKFSQGRSSYLPEPQAKVTLNICSRCARLQGDSLSDASRPEEDQHHGPSQHASPQHGPLHGSPHPHPLLPEHAAVNMPDGNGPHGPPHHLQPLLGQTGGLLLSDSLFSKELENMGKHLAEVEKDLAKLAEQGKLAQRSPNSPHSSLLLAPLFHTSLPGGNLPNTLPLPGQTSRPPSRPQSPILSARSAKPSSIGYPLVSPKLSPLLTRKPTSLTMTTGHRTHSPSNPSSRTTTPRTPSSRPMTPNSLLTSRSAMTAVTPGVGGHGGHKEVTFRRSRSRPVTPTSQPTRPRPLLTPPGLSTTDSLGKASSLRDEFYQQLQAIRQPWHVPSDTESDLLEPPEQDKCE</sequence>
<dbReference type="Pfam" id="PF17824">
    <property type="entry name" value="DUF5586"/>
    <property type="match status" value="1"/>
</dbReference>
<feature type="compositionally biased region" description="Low complexity" evidence="2">
    <location>
        <begin position="515"/>
        <end position="538"/>
    </location>
</feature>
<reference evidence="3" key="2">
    <citation type="submission" date="2025-09" db="UniProtKB">
        <authorList>
            <consortium name="Ensembl"/>
        </authorList>
    </citation>
    <scope>IDENTIFICATION</scope>
</reference>
<feature type="compositionally biased region" description="Basic and acidic residues" evidence="2">
    <location>
        <begin position="73"/>
        <end position="83"/>
    </location>
</feature>